<comment type="caution">
    <text evidence="2">The sequence shown here is derived from an EMBL/GenBank/DDBJ whole genome shotgun (WGS) entry which is preliminary data.</text>
</comment>
<keyword evidence="1" id="KW-0175">Coiled coil</keyword>
<name>A0A1R2CMH0_9CILI</name>
<gene>
    <name evidence="2" type="ORF">SteCoe_7505</name>
</gene>
<accession>A0A1R2CMH0</accession>
<protein>
    <submittedName>
        <fullName evidence="2">Uncharacterized protein</fullName>
    </submittedName>
</protein>
<dbReference type="AlphaFoldDB" id="A0A1R2CMH0"/>
<evidence type="ECO:0000256" key="1">
    <source>
        <dbReference type="SAM" id="Coils"/>
    </source>
</evidence>
<keyword evidence="3" id="KW-1185">Reference proteome</keyword>
<dbReference type="Proteomes" id="UP000187209">
    <property type="component" value="Unassembled WGS sequence"/>
</dbReference>
<feature type="coiled-coil region" evidence="1">
    <location>
        <begin position="266"/>
        <end position="293"/>
    </location>
</feature>
<evidence type="ECO:0000313" key="3">
    <source>
        <dbReference type="Proteomes" id="UP000187209"/>
    </source>
</evidence>
<evidence type="ECO:0000313" key="2">
    <source>
        <dbReference type="EMBL" id="OMJ90208.1"/>
    </source>
</evidence>
<sequence>MNEIEILWHESGHIIANIPESLIIKDKEIKDWLYTSGKGYVMKHKRVSISISKILELFSSSTPEKVAILHSSDQKSILSLDQFEGFLLSINDMTCEGSFVLQKYIPFEHEVQVTINFITESISLNDDPLPESSEEVIGQSRRVMFFLISTNKNLVTGTFHWGLYERNWFLTKLSLIRSKEPKIRCITAHSQAPLVYNLSRRKSRPLTALTEAKILEKDTGSFCSVRHRSRPSKNQFSLASLNSTKTLSNSECQTDEQKQCLCEKDLKEGSEELKVILQENEDLERMILECIEEGKVQRAKAEDRWKAKCLEISKTISDKIFEEKNKYVSEIKKLENVYDN</sequence>
<dbReference type="EMBL" id="MPUH01000108">
    <property type="protein sequence ID" value="OMJ90208.1"/>
    <property type="molecule type" value="Genomic_DNA"/>
</dbReference>
<reference evidence="2 3" key="1">
    <citation type="submission" date="2016-11" db="EMBL/GenBank/DDBJ databases">
        <title>The macronuclear genome of Stentor coeruleus: a giant cell with tiny introns.</title>
        <authorList>
            <person name="Slabodnick M."/>
            <person name="Ruby J.G."/>
            <person name="Reiff S.B."/>
            <person name="Swart E.C."/>
            <person name="Gosai S."/>
            <person name="Prabakaran S."/>
            <person name="Witkowska E."/>
            <person name="Larue G.E."/>
            <person name="Fisher S."/>
            <person name="Freeman R.M."/>
            <person name="Gunawardena J."/>
            <person name="Chu W."/>
            <person name="Stover N.A."/>
            <person name="Gregory B.D."/>
            <person name="Nowacki M."/>
            <person name="Derisi J."/>
            <person name="Roy S.W."/>
            <person name="Marshall W.F."/>
            <person name="Sood P."/>
        </authorList>
    </citation>
    <scope>NUCLEOTIDE SEQUENCE [LARGE SCALE GENOMIC DNA]</scope>
    <source>
        <strain evidence="2">WM001</strain>
    </source>
</reference>
<organism evidence="2 3">
    <name type="scientific">Stentor coeruleus</name>
    <dbReference type="NCBI Taxonomy" id="5963"/>
    <lineage>
        <taxon>Eukaryota</taxon>
        <taxon>Sar</taxon>
        <taxon>Alveolata</taxon>
        <taxon>Ciliophora</taxon>
        <taxon>Postciliodesmatophora</taxon>
        <taxon>Heterotrichea</taxon>
        <taxon>Heterotrichida</taxon>
        <taxon>Stentoridae</taxon>
        <taxon>Stentor</taxon>
    </lineage>
</organism>
<proteinExistence type="predicted"/>